<feature type="compositionally biased region" description="Polar residues" evidence="1">
    <location>
        <begin position="42"/>
        <end position="64"/>
    </location>
</feature>
<evidence type="ECO:0000256" key="1">
    <source>
        <dbReference type="SAM" id="MobiDB-lite"/>
    </source>
</evidence>
<feature type="compositionally biased region" description="Polar residues" evidence="1">
    <location>
        <begin position="79"/>
        <end position="106"/>
    </location>
</feature>
<comment type="caution">
    <text evidence="2">The sequence shown here is derived from an EMBL/GenBank/DDBJ whole genome shotgun (WGS) entry which is preliminary data.</text>
</comment>
<evidence type="ECO:0000313" key="2">
    <source>
        <dbReference type="EMBL" id="KAF5692263.1"/>
    </source>
</evidence>
<feature type="region of interest" description="Disordered" evidence="1">
    <location>
        <begin position="1"/>
        <end position="227"/>
    </location>
</feature>
<feature type="compositionally biased region" description="Low complexity" evidence="1">
    <location>
        <begin position="193"/>
        <end position="204"/>
    </location>
</feature>
<proteinExistence type="predicted"/>
<feature type="compositionally biased region" description="Polar residues" evidence="1">
    <location>
        <begin position="133"/>
        <end position="173"/>
    </location>
</feature>
<reference evidence="3" key="1">
    <citation type="journal article" date="2020" name="BMC Genomics">
        <title>Correction to: Identification and distribution of gene clusters required for synthesis of sphingolipid metabolism inhibitors in diverse species of the filamentous fungus Fusarium.</title>
        <authorList>
            <person name="Kim H.S."/>
            <person name="Lohmar J.M."/>
            <person name="Busman M."/>
            <person name="Brown D.W."/>
            <person name="Naumann T.A."/>
            <person name="Divon H.H."/>
            <person name="Lysoe E."/>
            <person name="Uhlig S."/>
            <person name="Proctor R.H."/>
        </authorList>
    </citation>
    <scope>NUCLEOTIDE SEQUENCE [LARGE SCALE GENOMIC DNA]</scope>
    <source>
        <strain evidence="3">NRRL 25331</strain>
    </source>
</reference>
<accession>A0A8H6CU47</accession>
<gene>
    <name evidence="2" type="ORF">FCIRC_1</name>
</gene>
<dbReference type="Proteomes" id="UP000572754">
    <property type="component" value="Unassembled WGS sequence"/>
</dbReference>
<dbReference type="AlphaFoldDB" id="A0A8H6CU47"/>
<feature type="compositionally biased region" description="Polar residues" evidence="1">
    <location>
        <begin position="20"/>
        <end position="32"/>
    </location>
</feature>
<sequence length="299" mass="33050">MSYNNDEQARRAQAARNAQWGSNRSQPQNLAPYQTGGYANINEPTIHTTGTVPMNLLNTPSSHSVIPDVPHNPAPLPLTYQSPIRQQESNRTVLENTTYDQGGSSQRPRDVGYGAQPPNYYGQAPQNPGLGPSGSSQRPSSVGFSAQHPNYYSQPAESYAQPTGSYAQPTGSYAQAPPNPVPGPSDSQSVQAKPSKSSTYPSKSKQAEYDRKSYAKKKAKKASEGTCLSCDQPRKEGYVRCEKCLKNDREQQKKSREEAIAQGKCYVCKDTPVSVRGSKCEKCMEYDREQHRKPRERRQ</sequence>
<organism evidence="2 3">
    <name type="scientific">Fusarium circinatum</name>
    <name type="common">Pitch canker fungus</name>
    <name type="synonym">Gibberella circinata</name>
    <dbReference type="NCBI Taxonomy" id="48490"/>
    <lineage>
        <taxon>Eukaryota</taxon>
        <taxon>Fungi</taxon>
        <taxon>Dikarya</taxon>
        <taxon>Ascomycota</taxon>
        <taxon>Pezizomycotina</taxon>
        <taxon>Sordariomycetes</taxon>
        <taxon>Hypocreomycetidae</taxon>
        <taxon>Hypocreales</taxon>
        <taxon>Nectriaceae</taxon>
        <taxon>Fusarium</taxon>
        <taxon>Fusarium fujikuroi species complex</taxon>
    </lineage>
</organism>
<keyword evidence="3" id="KW-1185">Reference proteome</keyword>
<reference evidence="2 3" key="2">
    <citation type="submission" date="2020-05" db="EMBL/GenBank/DDBJ databases">
        <title>Identification and distribution of gene clusters putatively required for synthesis of sphingolipid metabolism inhibitors in phylogenetically diverse species of the filamentous fungus Fusarium.</title>
        <authorList>
            <person name="Kim H.-S."/>
            <person name="Busman M."/>
            <person name="Brown D.W."/>
            <person name="Divon H."/>
            <person name="Uhlig S."/>
            <person name="Proctor R.H."/>
        </authorList>
    </citation>
    <scope>NUCLEOTIDE SEQUENCE [LARGE SCALE GENOMIC DNA]</scope>
    <source>
        <strain evidence="2 3">NRRL 25331</strain>
    </source>
</reference>
<protein>
    <submittedName>
        <fullName evidence="2">Uncharacterized protein</fullName>
    </submittedName>
</protein>
<evidence type="ECO:0000313" key="3">
    <source>
        <dbReference type="Proteomes" id="UP000572754"/>
    </source>
</evidence>
<name>A0A8H6CU47_FUSCI</name>
<dbReference type="EMBL" id="JAAQPE010000006">
    <property type="protein sequence ID" value="KAF5692263.1"/>
    <property type="molecule type" value="Genomic_DNA"/>
</dbReference>